<gene>
    <name evidence="10" type="ORF">LEP48_03095</name>
</gene>
<evidence type="ECO:0000256" key="5">
    <source>
        <dbReference type="ARBA" id="ARBA00023124"/>
    </source>
</evidence>
<keyword evidence="3" id="KW-0227">DNA damage</keyword>
<evidence type="ECO:0000256" key="9">
    <source>
        <dbReference type="SAM" id="MobiDB-lite"/>
    </source>
</evidence>
<keyword evidence="2 8" id="KW-0645">Protease</keyword>
<dbReference type="InterPro" id="IPR003738">
    <property type="entry name" value="SRAP"/>
</dbReference>
<dbReference type="Proteomes" id="UP001319870">
    <property type="component" value="Unassembled WGS sequence"/>
</dbReference>
<proteinExistence type="inferred from homology"/>
<evidence type="ECO:0000256" key="2">
    <source>
        <dbReference type="ARBA" id="ARBA00022670"/>
    </source>
</evidence>
<sequence length="266" mass="28844">MCGRYASFRDAQDIADDLAVADIADDARLLPPSWNVAPTDPVRIVVERPQRIDGRNTGEITRSLRLARWGLVPSWAKDPGIGARMINARSETLLDKSAFAKPLGVRRCLLPADGYYEWRKLTLPDGAPARAGSTSKVPKQPYWIHPAEGGVAALAGLYEFWRDRSKADDDPDRWLVSATVITTAASKDLERIHDRMPVILPADAWDAWLDPAVGAEEAMSIVGGPQVGMATRPVGDAVGSVQNNRPSLIEPDPDPRDPDVVAVGGP</sequence>
<dbReference type="RefSeq" id="WP_225564118.1">
    <property type="nucleotide sequence ID" value="NZ_JAIXCQ010000002.1"/>
</dbReference>
<accession>A0ABS7ZBC2</accession>
<evidence type="ECO:0000256" key="4">
    <source>
        <dbReference type="ARBA" id="ARBA00022801"/>
    </source>
</evidence>
<dbReference type="EC" id="3.4.-.-" evidence="8"/>
<evidence type="ECO:0000256" key="8">
    <source>
        <dbReference type="RuleBase" id="RU364100"/>
    </source>
</evidence>
<evidence type="ECO:0000256" key="3">
    <source>
        <dbReference type="ARBA" id="ARBA00022763"/>
    </source>
</evidence>
<comment type="caution">
    <text evidence="10">The sequence shown here is derived from an EMBL/GenBank/DDBJ whole genome shotgun (WGS) entry which is preliminary data.</text>
</comment>
<name>A0ABS7ZBC2_9MICO</name>
<organism evidence="10 11">
    <name type="scientific">Isoptericola luteus</name>
    <dbReference type="NCBI Taxonomy" id="2879484"/>
    <lineage>
        <taxon>Bacteria</taxon>
        <taxon>Bacillati</taxon>
        <taxon>Actinomycetota</taxon>
        <taxon>Actinomycetes</taxon>
        <taxon>Micrococcales</taxon>
        <taxon>Promicromonosporaceae</taxon>
        <taxon>Isoptericola</taxon>
    </lineage>
</organism>
<dbReference type="PANTHER" id="PTHR13604:SF0">
    <property type="entry name" value="ABASIC SITE PROCESSING PROTEIN HMCES"/>
    <property type="match status" value="1"/>
</dbReference>
<evidence type="ECO:0000256" key="7">
    <source>
        <dbReference type="ARBA" id="ARBA00023239"/>
    </source>
</evidence>
<dbReference type="EMBL" id="JAIXCQ010000002">
    <property type="protein sequence ID" value="MCA5892337.1"/>
    <property type="molecule type" value="Genomic_DNA"/>
</dbReference>
<dbReference type="Pfam" id="PF02586">
    <property type="entry name" value="SRAP"/>
    <property type="match status" value="1"/>
</dbReference>
<keyword evidence="5" id="KW-0190">Covalent protein-DNA linkage</keyword>
<comment type="similarity">
    <text evidence="1 8">Belongs to the SOS response-associated peptidase family.</text>
</comment>
<evidence type="ECO:0000313" key="10">
    <source>
        <dbReference type="EMBL" id="MCA5892337.1"/>
    </source>
</evidence>
<evidence type="ECO:0000313" key="11">
    <source>
        <dbReference type="Proteomes" id="UP001319870"/>
    </source>
</evidence>
<evidence type="ECO:0000256" key="6">
    <source>
        <dbReference type="ARBA" id="ARBA00023125"/>
    </source>
</evidence>
<feature type="region of interest" description="Disordered" evidence="9">
    <location>
        <begin position="232"/>
        <end position="266"/>
    </location>
</feature>
<keyword evidence="6" id="KW-0238">DNA-binding</keyword>
<keyword evidence="4 8" id="KW-0378">Hydrolase</keyword>
<dbReference type="SUPFAM" id="SSF143081">
    <property type="entry name" value="BB1717-like"/>
    <property type="match status" value="1"/>
</dbReference>
<dbReference type="PANTHER" id="PTHR13604">
    <property type="entry name" value="DC12-RELATED"/>
    <property type="match status" value="1"/>
</dbReference>
<evidence type="ECO:0000256" key="1">
    <source>
        <dbReference type="ARBA" id="ARBA00008136"/>
    </source>
</evidence>
<reference evidence="10 11" key="1">
    <citation type="submission" date="2021-09" db="EMBL/GenBank/DDBJ databases">
        <title>Isoptericola luteus sp. nov., a novel bacterium isolated from Harbin, the capital city of Heilongjiang province.</title>
        <authorList>
            <person name="Li J."/>
        </authorList>
    </citation>
    <scope>NUCLEOTIDE SEQUENCE [LARGE SCALE GENOMIC DNA]</scope>
    <source>
        <strain evidence="10 11">NEAU-Y5</strain>
    </source>
</reference>
<dbReference type="Gene3D" id="3.90.1680.10">
    <property type="entry name" value="SOS response associated peptidase-like"/>
    <property type="match status" value="1"/>
</dbReference>
<dbReference type="InterPro" id="IPR036590">
    <property type="entry name" value="SRAP-like"/>
</dbReference>
<keyword evidence="11" id="KW-1185">Reference proteome</keyword>
<keyword evidence="7" id="KW-0456">Lyase</keyword>
<protein>
    <recommendedName>
        <fullName evidence="8">Abasic site processing protein</fullName>
        <ecNumber evidence="8">3.4.-.-</ecNumber>
    </recommendedName>
</protein>